<name>A0ABD0L048_9CAEN</name>
<dbReference type="GO" id="GO:0031966">
    <property type="term" value="C:mitochondrial membrane"/>
    <property type="evidence" value="ECO:0007669"/>
    <property type="project" value="UniProtKB-SubCell"/>
</dbReference>
<evidence type="ECO:0000256" key="4">
    <source>
        <dbReference type="ARBA" id="ARBA00022547"/>
    </source>
</evidence>
<dbReference type="EMBL" id="JACVVK020000103">
    <property type="protein sequence ID" value="KAK7492490.1"/>
    <property type="molecule type" value="Genomic_DNA"/>
</dbReference>
<keyword evidence="8 10" id="KW-0472">Membrane</keyword>
<sequence>MAKMASTLAMKVVNGTITTANNSMKYATPRLKTFWSYAKVELRPPTLGEMPQVQESFNKLVTSARTGKWKQLTVKEAWLNTLVGAEIMFCFFIGEVLGRGSLVGYSIPGAVHYEAGI</sequence>
<evidence type="ECO:0000256" key="9">
    <source>
        <dbReference type="ARBA" id="ARBA00023310"/>
    </source>
</evidence>
<dbReference type="InterPro" id="IPR006808">
    <property type="entry name" value="ATP_synth_F0_gsu_mt"/>
</dbReference>
<keyword evidence="5 10" id="KW-0375">Hydrogen ion transport</keyword>
<dbReference type="Proteomes" id="UP001519460">
    <property type="component" value="Unassembled WGS sequence"/>
</dbReference>
<keyword evidence="7 10" id="KW-0496">Mitochondrion</keyword>
<gene>
    <name evidence="11" type="ORF">BaRGS_00016363</name>
</gene>
<evidence type="ECO:0000313" key="12">
    <source>
        <dbReference type="Proteomes" id="UP001519460"/>
    </source>
</evidence>
<dbReference type="AlphaFoldDB" id="A0ABD0L048"/>
<evidence type="ECO:0000256" key="2">
    <source>
        <dbReference type="ARBA" id="ARBA00005699"/>
    </source>
</evidence>
<dbReference type="GO" id="GO:0015078">
    <property type="term" value="F:proton transmembrane transporter activity"/>
    <property type="evidence" value="ECO:0007669"/>
    <property type="project" value="UniProtKB-UniRule"/>
</dbReference>
<accession>A0ABD0L048</accession>
<evidence type="ECO:0000256" key="6">
    <source>
        <dbReference type="ARBA" id="ARBA00023065"/>
    </source>
</evidence>
<dbReference type="PANTHER" id="PTHR12386">
    <property type="entry name" value="ATP SYNTHASE SUBUNIT"/>
    <property type="match status" value="1"/>
</dbReference>
<dbReference type="Pfam" id="PF04718">
    <property type="entry name" value="ATP-synt_G"/>
    <property type="match status" value="1"/>
</dbReference>
<comment type="caution">
    <text evidence="11">The sequence shown here is derived from an EMBL/GenBank/DDBJ whole genome shotgun (WGS) entry which is preliminary data.</text>
</comment>
<reference evidence="11 12" key="1">
    <citation type="journal article" date="2023" name="Sci. Data">
        <title>Genome assembly of the Korean intertidal mud-creeper Batillaria attramentaria.</title>
        <authorList>
            <person name="Patra A.K."/>
            <person name="Ho P.T."/>
            <person name="Jun S."/>
            <person name="Lee S.J."/>
            <person name="Kim Y."/>
            <person name="Won Y.J."/>
        </authorList>
    </citation>
    <scope>NUCLEOTIDE SEQUENCE [LARGE SCALE GENOMIC DNA]</scope>
    <source>
        <strain evidence="11">Wonlab-2016</strain>
    </source>
</reference>
<keyword evidence="9 10" id="KW-0066">ATP synthesis</keyword>
<comment type="similarity">
    <text evidence="2 10">Belongs to the ATPase g subunit family.</text>
</comment>
<evidence type="ECO:0000256" key="5">
    <source>
        <dbReference type="ARBA" id="ARBA00022781"/>
    </source>
</evidence>
<keyword evidence="12" id="KW-1185">Reference proteome</keyword>
<keyword evidence="4 10" id="KW-0138">CF(0)</keyword>
<evidence type="ECO:0000313" key="11">
    <source>
        <dbReference type="EMBL" id="KAK7492490.1"/>
    </source>
</evidence>
<evidence type="ECO:0000256" key="8">
    <source>
        <dbReference type="ARBA" id="ARBA00023136"/>
    </source>
</evidence>
<keyword evidence="6 10" id="KW-0406">Ion transport</keyword>
<evidence type="ECO:0000256" key="3">
    <source>
        <dbReference type="ARBA" id="ARBA00022448"/>
    </source>
</evidence>
<dbReference type="GO" id="GO:0015986">
    <property type="term" value="P:proton motive force-driven ATP synthesis"/>
    <property type="evidence" value="ECO:0007669"/>
    <property type="project" value="UniProtKB-UniRule"/>
</dbReference>
<evidence type="ECO:0000256" key="7">
    <source>
        <dbReference type="ARBA" id="ARBA00023128"/>
    </source>
</evidence>
<proteinExistence type="inferred from homology"/>
<organism evidence="11 12">
    <name type="scientific">Batillaria attramentaria</name>
    <dbReference type="NCBI Taxonomy" id="370345"/>
    <lineage>
        <taxon>Eukaryota</taxon>
        <taxon>Metazoa</taxon>
        <taxon>Spiralia</taxon>
        <taxon>Lophotrochozoa</taxon>
        <taxon>Mollusca</taxon>
        <taxon>Gastropoda</taxon>
        <taxon>Caenogastropoda</taxon>
        <taxon>Sorbeoconcha</taxon>
        <taxon>Cerithioidea</taxon>
        <taxon>Batillariidae</taxon>
        <taxon>Batillaria</taxon>
    </lineage>
</organism>
<dbReference type="PIRSF" id="PIRSF017835">
    <property type="entry name" value="ATP-synth_g_mitoch_animal"/>
    <property type="match status" value="1"/>
</dbReference>
<dbReference type="GO" id="GO:0045259">
    <property type="term" value="C:proton-transporting ATP synthase complex"/>
    <property type="evidence" value="ECO:0007669"/>
    <property type="project" value="UniProtKB-UniRule"/>
</dbReference>
<evidence type="ECO:0000256" key="10">
    <source>
        <dbReference type="PIRNR" id="PIRNR017835"/>
    </source>
</evidence>
<comment type="subcellular location">
    <subcellularLocation>
        <location evidence="1">Mitochondrion membrane</location>
    </subcellularLocation>
</comment>
<evidence type="ECO:0000256" key="1">
    <source>
        <dbReference type="ARBA" id="ARBA00004325"/>
    </source>
</evidence>
<keyword evidence="3 10" id="KW-0813">Transport</keyword>
<protein>
    <recommendedName>
        <fullName evidence="10">ATP synthase subunit g</fullName>
        <shortName evidence="10">ATPase subunit g</shortName>
    </recommendedName>
</protein>
<dbReference type="InterPro" id="IPR016702">
    <property type="entry name" value="ATP5MG_metazoa"/>
</dbReference>